<protein>
    <submittedName>
        <fullName evidence="3">Zn-dependent hydrolase</fullName>
    </submittedName>
</protein>
<dbReference type="Gene3D" id="3.30.70.360">
    <property type="match status" value="1"/>
</dbReference>
<keyword evidence="1 3" id="KW-0378">Hydrolase</keyword>
<dbReference type="NCBIfam" id="NF006771">
    <property type="entry name" value="PRK09290.1-5"/>
    <property type="match status" value="1"/>
</dbReference>
<dbReference type="Gene3D" id="3.40.630.10">
    <property type="entry name" value="Zn peptidases"/>
    <property type="match status" value="1"/>
</dbReference>
<dbReference type="InterPro" id="IPR036264">
    <property type="entry name" value="Bact_exopeptidase_dim_dom"/>
</dbReference>
<comment type="caution">
    <text evidence="3">The sequence shown here is derived from an EMBL/GenBank/DDBJ whole genome shotgun (WGS) entry which is preliminary data.</text>
</comment>
<evidence type="ECO:0000259" key="2">
    <source>
        <dbReference type="Pfam" id="PF07687"/>
    </source>
</evidence>
<dbReference type="PANTHER" id="PTHR32494">
    <property type="entry name" value="ALLANTOATE DEIMINASE-RELATED"/>
    <property type="match status" value="1"/>
</dbReference>
<dbReference type="PANTHER" id="PTHR32494:SF5">
    <property type="entry name" value="ALLANTOATE AMIDOHYDROLASE"/>
    <property type="match status" value="1"/>
</dbReference>
<proteinExistence type="predicted"/>
<dbReference type="InterPro" id="IPR010158">
    <property type="entry name" value="Amidase_Cbmase"/>
</dbReference>
<feature type="domain" description="Peptidase M20 dimerisation" evidence="2">
    <location>
        <begin position="213"/>
        <end position="318"/>
    </location>
</feature>
<sequence>MHVSENRLREHLLTNGEFGAIEVEEGYGRTVLTGSKADQRAREHFVEQLNELGMSVTIDAVGNIAGRWVADETDPDASPIAAGSHLDSVPNGGIFDGPLGVYSALEAVRTMQKEGVQPDRPIVVVSFTEEEGGRFDVGTLGSSVATGDLSVEEALALTDDDGKSLKEYLTQIGFQGNGTLTVEDWDAWFEVHIEQSTTLERSNIPLGIVSAITGIKNCNIEIIGDSNHAGGTHMYDRSDALLGASEFISTVNEIAREVVETESEFAVATVGNIEVDPNARNVVPGRVEINTDFRDTDLQVMEKIADRAKKSLARIGKEHDLVTEFDTYRTIDPVSMSDRCINAIKRGSENRDIQTINLPSGGGHDSMNIARVTDAGMLFVPSQDGISHNPQEWTDWEDCAQAGNVLLDAITTLAGVNEK</sequence>
<keyword evidence="4" id="KW-1185">Reference proteome</keyword>
<dbReference type="InterPro" id="IPR002933">
    <property type="entry name" value="Peptidase_M20"/>
</dbReference>
<accession>A0A9R1CS38</accession>
<dbReference type="GO" id="GO:0016813">
    <property type="term" value="F:hydrolase activity, acting on carbon-nitrogen (but not peptide) bonds, in linear amidines"/>
    <property type="evidence" value="ECO:0007669"/>
    <property type="project" value="InterPro"/>
</dbReference>
<dbReference type="SUPFAM" id="SSF55031">
    <property type="entry name" value="Bacterial exopeptidase dimerisation domain"/>
    <property type="match status" value="1"/>
</dbReference>
<dbReference type="SUPFAM" id="SSF53187">
    <property type="entry name" value="Zn-dependent exopeptidases"/>
    <property type="match status" value="1"/>
</dbReference>
<dbReference type="RefSeq" id="WP_256030303.1">
    <property type="nucleotide sequence ID" value="NZ_JAHLKM010000020.1"/>
</dbReference>
<evidence type="ECO:0000313" key="4">
    <source>
        <dbReference type="Proteomes" id="UP001139494"/>
    </source>
</evidence>
<evidence type="ECO:0000256" key="1">
    <source>
        <dbReference type="ARBA" id="ARBA00022801"/>
    </source>
</evidence>
<reference evidence="3" key="1">
    <citation type="journal article" date="2023" name="Front. Microbiol.">
        <title>Genomic-based phylogenetic and metabolic analyses of the genus Natronomonas, and description of Natronomonas aquatica sp. nov.</title>
        <authorList>
            <person name="Garcia-Roldan A."/>
            <person name="Duran-Viseras A."/>
            <person name="de la Haba R.R."/>
            <person name="Corral P."/>
            <person name="Sanchez-Porro C."/>
            <person name="Ventosa A."/>
        </authorList>
    </citation>
    <scope>NUCLEOTIDE SEQUENCE</scope>
    <source>
        <strain evidence="3">F2-12</strain>
    </source>
</reference>
<dbReference type="PIRSF" id="PIRSF001235">
    <property type="entry name" value="Amidase_carbamoylase"/>
    <property type="match status" value="1"/>
</dbReference>
<dbReference type="NCBIfam" id="TIGR01879">
    <property type="entry name" value="hydantase"/>
    <property type="match status" value="1"/>
</dbReference>
<dbReference type="AlphaFoldDB" id="A0A9R1CS38"/>
<dbReference type="Pfam" id="PF07687">
    <property type="entry name" value="M20_dimer"/>
    <property type="match status" value="1"/>
</dbReference>
<name>A0A9R1CS38_9EURY</name>
<evidence type="ECO:0000313" key="3">
    <source>
        <dbReference type="EMBL" id="MCQ4334268.1"/>
    </source>
</evidence>
<dbReference type="EMBL" id="JAHLKM010000020">
    <property type="protein sequence ID" value="MCQ4334268.1"/>
    <property type="molecule type" value="Genomic_DNA"/>
</dbReference>
<dbReference type="Pfam" id="PF01546">
    <property type="entry name" value="Peptidase_M20"/>
    <property type="match status" value="1"/>
</dbReference>
<dbReference type="InterPro" id="IPR011650">
    <property type="entry name" value="Peptidase_M20_dimer"/>
</dbReference>
<gene>
    <name evidence="3" type="ORF">KM295_12415</name>
</gene>
<dbReference type="CDD" id="cd03884">
    <property type="entry name" value="M20_bAS"/>
    <property type="match status" value="1"/>
</dbReference>
<dbReference type="Proteomes" id="UP001139494">
    <property type="component" value="Unassembled WGS sequence"/>
</dbReference>
<organism evidence="3 4">
    <name type="scientific">Natronomonas aquatica</name>
    <dbReference type="NCBI Taxonomy" id="2841590"/>
    <lineage>
        <taxon>Archaea</taxon>
        <taxon>Methanobacteriati</taxon>
        <taxon>Methanobacteriota</taxon>
        <taxon>Stenosarchaea group</taxon>
        <taxon>Halobacteria</taxon>
        <taxon>Halobacteriales</taxon>
        <taxon>Natronomonadaceae</taxon>
        <taxon>Natronomonas</taxon>
    </lineage>
</organism>